<evidence type="ECO:0000256" key="4">
    <source>
        <dbReference type="ARBA" id="ARBA00022741"/>
    </source>
</evidence>
<dbReference type="Proteomes" id="UP000231586">
    <property type="component" value="Unassembled WGS sequence"/>
</dbReference>
<keyword evidence="6" id="KW-0067">ATP-binding</keyword>
<evidence type="ECO:0000259" key="11">
    <source>
        <dbReference type="Pfam" id="PF02463"/>
    </source>
</evidence>
<dbReference type="InterPro" id="IPR004604">
    <property type="entry name" value="DNA_recomb/repair_RecN"/>
</dbReference>
<feature type="domain" description="RecF/RecN/SMC N-terminal" evidence="11">
    <location>
        <begin position="1"/>
        <end position="519"/>
    </location>
</feature>
<dbReference type="Gene3D" id="3.40.50.300">
    <property type="entry name" value="P-loop containing nucleotide triphosphate hydrolases"/>
    <property type="match status" value="2"/>
</dbReference>
<dbReference type="PANTHER" id="PTHR11059:SF0">
    <property type="entry name" value="DNA REPAIR PROTEIN RECN"/>
    <property type="match status" value="1"/>
</dbReference>
<dbReference type="EMBL" id="PGTZ01000001">
    <property type="protein sequence ID" value="PJI95291.1"/>
    <property type="molecule type" value="Genomic_DNA"/>
</dbReference>
<keyword evidence="13" id="KW-1185">Reference proteome</keyword>
<evidence type="ECO:0000256" key="10">
    <source>
        <dbReference type="SAM" id="MobiDB-lite"/>
    </source>
</evidence>
<dbReference type="GO" id="GO:0006310">
    <property type="term" value="P:DNA recombination"/>
    <property type="evidence" value="ECO:0007669"/>
    <property type="project" value="InterPro"/>
</dbReference>
<accession>A0A2M8WWJ2</accession>
<proteinExistence type="inferred from homology"/>
<evidence type="ECO:0000256" key="2">
    <source>
        <dbReference type="ARBA" id="ARBA00009441"/>
    </source>
</evidence>
<keyword evidence="4" id="KW-0547">Nucleotide-binding</keyword>
<dbReference type="RefSeq" id="WP_100348300.1">
    <property type="nucleotide sequence ID" value="NZ_PGTZ01000001.1"/>
</dbReference>
<dbReference type="NCBIfam" id="TIGR00634">
    <property type="entry name" value="recN"/>
    <property type="match status" value="1"/>
</dbReference>
<organism evidence="12 13">
    <name type="scientific">Luteimicrobium subarcticum</name>
    <dbReference type="NCBI Taxonomy" id="620910"/>
    <lineage>
        <taxon>Bacteria</taxon>
        <taxon>Bacillati</taxon>
        <taxon>Actinomycetota</taxon>
        <taxon>Actinomycetes</taxon>
        <taxon>Micrococcales</taxon>
        <taxon>Luteimicrobium</taxon>
    </lineage>
</organism>
<evidence type="ECO:0000256" key="9">
    <source>
        <dbReference type="PIRNR" id="PIRNR003128"/>
    </source>
</evidence>
<protein>
    <recommendedName>
        <fullName evidence="3 9">DNA repair protein RecN</fullName>
    </recommendedName>
    <alternativeName>
        <fullName evidence="8 9">Recombination protein N</fullName>
    </alternativeName>
</protein>
<dbReference type="PIRSF" id="PIRSF003128">
    <property type="entry name" value="RecN"/>
    <property type="match status" value="1"/>
</dbReference>
<dbReference type="InterPro" id="IPR003395">
    <property type="entry name" value="RecF/RecN/SMC_N"/>
</dbReference>
<evidence type="ECO:0000256" key="3">
    <source>
        <dbReference type="ARBA" id="ARBA00021315"/>
    </source>
</evidence>
<evidence type="ECO:0000256" key="1">
    <source>
        <dbReference type="ARBA" id="ARBA00003618"/>
    </source>
</evidence>
<evidence type="ECO:0000256" key="5">
    <source>
        <dbReference type="ARBA" id="ARBA00022763"/>
    </source>
</evidence>
<keyword evidence="5 9" id="KW-0227">DNA damage</keyword>
<evidence type="ECO:0000256" key="7">
    <source>
        <dbReference type="ARBA" id="ARBA00023204"/>
    </source>
</evidence>
<evidence type="ECO:0000256" key="6">
    <source>
        <dbReference type="ARBA" id="ARBA00022840"/>
    </source>
</evidence>
<dbReference type="PANTHER" id="PTHR11059">
    <property type="entry name" value="DNA REPAIR PROTEIN RECN"/>
    <property type="match status" value="1"/>
</dbReference>
<dbReference type="GO" id="GO:0005524">
    <property type="term" value="F:ATP binding"/>
    <property type="evidence" value="ECO:0007669"/>
    <property type="project" value="UniProtKB-KW"/>
</dbReference>
<feature type="compositionally biased region" description="Basic and acidic residues" evidence="10">
    <location>
        <begin position="530"/>
        <end position="540"/>
    </location>
</feature>
<evidence type="ECO:0000313" key="13">
    <source>
        <dbReference type="Proteomes" id="UP000231586"/>
    </source>
</evidence>
<gene>
    <name evidence="12" type="ORF">CLV34_0055</name>
</gene>
<reference evidence="12 13" key="1">
    <citation type="submission" date="2017-11" db="EMBL/GenBank/DDBJ databases">
        <title>Genomic Encyclopedia of Archaeal and Bacterial Type Strains, Phase II (KMG-II): From Individual Species to Whole Genera.</title>
        <authorList>
            <person name="Goeker M."/>
        </authorList>
    </citation>
    <scope>NUCLEOTIDE SEQUENCE [LARGE SCALE GENOMIC DNA]</scope>
    <source>
        <strain evidence="12 13">DSM 22413</strain>
    </source>
</reference>
<dbReference type="OrthoDB" id="9806954at2"/>
<name>A0A2M8WWJ2_9MICO</name>
<feature type="region of interest" description="Disordered" evidence="10">
    <location>
        <begin position="522"/>
        <end position="556"/>
    </location>
</feature>
<dbReference type="GO" id="GO:0009432">
    <property type="term" value="P:SOS response"/>
    <property type="evidence" value="ECO:0007669"/>
    <property type="project" value="TreeGrafter"/>
</dbReference>
<sequence length="592" mass="60464">MLEEISIENLGVIESARVELGPGLTVVTGETGAGKTMLLTGLSLLMGNKADAGAVRPGADQAVVEGSLGVPPGSRAAQVVDDAGGSVDDDGSVVVLRTVAAGGRSRAHVGGRTVPQAVLGELAEELVTVHGQADQLRLRSPARQRAALDTFAGPDHLAVLDAYRAAWTERSAAAAELAEIRGARAERAREAELLRLGLAEVERVDPREGEDDELDGLIGRLTHVEDLRAAAQVAHDALSGREEADAPEGAVALVEHAFRSLEGAGTQDAALRALAGRVHEASFALGDAAAELASYVQDLQADPAALETAHARRAELTGLARAHGGSVAEVLAWASRSGLRLLDLGDDDTRVDELAARVEELDAQVVELAAAVSAGRRDAATALADAVTGELAGLAMGGARLEVAVAPADAPGPSGADVVELLLVPHAGAPARPLGKGASGGELSRVMLAIEVALATRSHTDGPLPTFVFDEVDAGVGGRAAVEVGRRLAELGRVAQVLVVTHLPQVAAFADAHVVVVKRTTSATGAGPDGRGDGAGRGGDDDGEAPVTASGVRRVEGDERVRELARMLSGQEDSSTALQHATELLETSVVGR</sequence>
<dbReference type="GO" id="GO:0043590">
    <property type="term" value="C:bacterial nucleoid"/>
    <property type="evidence" value="ECO:0007669"/>
    <property type="project" value="TreeGrafter"/>
</dbReference>
<comment type="similarity">
    <text evidence="2 9">Belongs to the RecN family.</text>
</comment>
<dbReference type="AlphaFoldDB" id="A0A2M8WWJ2"/>
<dbReference type="CDD" id="cd03241">
    <property type="entry name" value="ABC_RecN"/>
    <property type="match status" value="2"/>
</dbReference>
<evidence type="ECO:0000313" key="12">
    <source>
        <dbReference type="EMBL" id="PJI95291.1"/>
    </source>
</evidence>
<keyword evidence="7 9" id="KW-0234">DNA repair</keyword>
<dbReference type="SUPFAM" id="SSF52540">
    <property type="entry name" value="P-loop containing nucleoside triphosphate hydrolases"/>
    <property type="match status" value="2"/>
</dbReference>
<comment type="function">
    <text evidence="1 9">May be involved in recombinational repair of damaged DNA.</text>
</comment>
<dbReference type="InterPro" id="IPR027417">
    <property type="entry name" value="P-loop_NTPase"/>
</dbReference>
<evidence type="ECO:0000256" key="8">
    <source>
        <dbReference type="ARBA" id="ARBA00033408"/>
    </source>
</evidence>
<dbReference type="Pfam" id="PF02463">
    <property type="entry name" value="SMC_N"/>
    <property type="match status" value="1"/>
</dbReference>
<feature type="region of interest" description="Disordered" evidence="10">
    <location>
        <begin position="568"/>
        <end position="592"/>
    </location>
</feature>
<comment type="caution">
    <text evidence="12">The sequence shown here is derived from an EMBL/GenBank/DDBJ whole genome shotgun (WGS) entry which is preliminary data.</text>
</comment>
<dbReference type="GO" id="GO:0006281">
    <property type="term" value="P:DNA repair"/>
    <property type="evidence" value="ECO:0007669"/>
    <property type="project" value="UniProtKB-KW"/>
</dbReference>